<protein>
    <recommendedName>
        <fullName evidence="6">Phosphate transport system permease protein</fullName>
    </recommendedName>
</protein>
<feature type="transmembrane region" description="Helical" evidence="5">
    <location>
        <begin position="148"/>
        <end position="170"/>
    </location>
</feature>
<feature type="domain" description="ABC transmembrane type-1" evidence="7">
    <location>
        <begin position="105"/>
        <end position="322"/>
    </location>
</feature>
<proteinExistence type="inferred from homology"/>
<keyword evidence="4 5" id="KW-0472">Membrane</keyword>
<dbReference type="Gene3D" id="1.10.3720.10">
    <property type="entry name" value="MetI-like"/>
    <property type="match status" value="1"/>
</dbReference>
<comment type="similarity">
    <text evidence="6">Belongs to the binding-protein-dependent transport system permease family. CysTW subfamily.</text>
</comment>
<dbReference type="OrthoDB" id="338493at2157"/>
<keyword evidence="6" id="KW-0592">Phosphate transport</keyword>
<keyword evidence="2 5" id="KW-0812">Transmembrane</keyword>
<evidence type="ECO:0000313" key="9">
    <source>
        <dbReference type="Proteomes" id="UP000823588"/>
    </source>
</evidence>
<dbReference type="PROSITE" id="PS50928">
    <property type="entry name" value="ABC_TM1"/>
    <property type="match status" value="1"/>
</dbReference>
<sequence>MSTDTDPEITSADGRVAADQRRDRLVQGGLFLCISFTLLTTLAIFWVLFNEATHFFFDGRFSDVVVSLLTGESVSQRITFVEFFAGERWDVTHSINPGYWVGPLVWGTFLITVGAAFVSIPIGTLTALYLSEYASQDVRKYLKPGLEILAGIPTIVYGFFAISFITPWLIRPAAELLGVQTRSANVAAGAIVVGIMTIPIVASISEDAMSSVPDDLRNGAYALGATKFDVSLGVVLPASVSGVFAAYILAISRAIGETMAVTIAAGFTPQIAFSPFVEIQTMTAYMVDAVRGEAVVGSIRYQSLFAVGLLLFIITLVMNLLNNKLKERYREEYR</sequence>
<accession>A0A8T4GF91</accession>
<dbReference type="Proteomes" id="UP000823588">
    <property type="component" value="Unassembled WGS sequence"/>
</dbReference>
<feature type="transmembrane region" description="Helical" evidence="5">
    <location>
        <begin position="190"/>
        <end position="209"/>
    </location>
</feature>
<dbReference type="GO" id="GO:0006817">
    <property type="term" value="P:phosphate ion transport"/>
    <property type="evidence" value="ECO:0007669"/>
    <property type="project" value="UniProtKB-KW"/>
</dbReference>
<name>A0A8T4GF91_9EURY</name>
<evidence type="ECO:0000313" key="8">
    <source>
        <dbReference type="EMBL" id="MBP1922409.1"/>
    </source>
</evidence>
<feature type="transmembrane region" description="Helical" evidence="5">
    <location>
        <begin position="104"/>
        <end position="128"/>
    </location>
</feature>
<evidence type="ECO:0000256" key="3">
    <source>
        <dbReference type="ARBA" id="ARBA00022989"/>
    </source>
</evidence>
<dbReference type="NCBIfam" id="TIGR02138">
    <property type="entry name" value="phosphate_pstC"/>
    <property type="match status" value="1"/>
</dbReference>
<comment type="caution">
    <text evidence="8">The sequence shown here is derived from an EMBL/GenBank/DDBJ whole genome shotgun (WGS) entry which is preliminary data.</text>
</comment>
<evidence type="ECO:0000256" key="1">
    <source>
        <dbReference type="ARBA" id="ARBA00004141"/>
    </source>
</evidence>
<keyword evidence="3 5" id="KW-1133">Transmembrane helix</keyword>
<dbReference type="SUPFAM" id="SSF161098">
    <property type="entry name" value="MetI-like"/>
    <property type="match status" value="1"/>
</dbReference>
<evidence type="ECO:0000259" key="7">
    <source>
        <dbReference type="PROSITE" id="PS50928"/>
    </source>
</evidence>
<reference evidence="8" key="1">
    <citation type="submission" date="2021-03" db="EMBL/GenBank/DDBJ databases">
        <title>Genomic Encyclopedia of Type Strains, Phase IV (KMG-IV): sequencing the most valuable type-strain genomes for metagenomic binning, comparative biology and taxonomic classification.</title>
        <authorList>
            <person name="Goeker M."/>
        </authorList>
    </citation>
    <scope>NUCLEOTIDE SEQUENCE</scope>
    <source>
        <strain evidence="8">DSM 23564</strain>
    </source>
</reference>
<dbReference type="GO" id="GO:0005886">
    <property type="term" value="C:plasma membrane"/>
    <property type="evidence" value="ECO:0007669"/>
    <property type="project" value="UniProtKB-SubCell"/>
</dbReference>
<feature type="transmembrane region" description="Helical" evidence="5">
    <location>
        <begin position="301"/>
        <end position="321"/>
    </location>
</feature>
<dbReference type="AlphaFoldDB" id="A0A8T4GF91"/>
<keyword evidence="5" id="KW-0813">Transport</keyword>
<evidence type="ECO:0000256" key="6">
    <source>
        <dbReference type="RuleBase" id="RU363054"/>
    </source>
</evidence>
<feature type="transmembrane region" description="Helical" evidence="5">
    <location>
        <begin position="29"/>
        <end position="49"/>
    </location>
</feature>
<dbReference type="EMBL" id="JAGGKQ010000007">
    <property type="protein sequence ID" value="MBP1922409.1"/>
    <property type="molecule type" value="Genomic_DNA"/>
</dbReference>
<dbReference type="RefSeq" id="WP_209484498.1">
    <property type="nucleotide sequence ID" value="NZ_JAGGKQ010000007.1"/>
</dbReference>
<evidence type="ECO:0000256" key="2">
    <source>
        <dbReference type="ARBA" id="ARBA00022692"/>
    </source>
</evidence>
<dbReference type="PANTHER" id="PTHR42727:SF1">
    <property type="entry name" value="PHOSPHATE TRANSPORT SYSTEM PERMEASE"/>
    <property type="match status" value="1"/>
</dbReference>
<dbReference type="InterPro" id="IPR000515">
    <property type="entry name" value="MetI-like"/>
</dbReference>
<dbReference type="PANTHER" id="PTHR42727">
    <property type="entry name" value="PHOSPHATE TRANSPORT SYSTEM PERMEASE PROTEIN"/>
    <property type="match status" value="1"/>
</dbReference>
<organism evidence="8 9">
    <name type="scientific">Halorubrum alkaliphilum</name>
    <dbReference type="NCBI Taxonomy" id="261290"/>
    <lineage>
        <taxon>Archaea</taxon>
        <taxon>Methanobacteriati</taxon>
        <taxon>Methanobacteriota</taxon>
        <taxon>Stenosarchaea group</taxon>
        <taxon>Halobacteria</taxon>
        <taxon>Halobacteriales</taxon>
        <taxon>Haloferacaceae</taxon>
        <taxon>Halorubrum</taxon>
    </lineage>
</organism>
<gene>
    <name evidence="8" type="ORF">J2751_001417</name>
</gene>
<comment type="function">
    <text evidence="6">Part of the binding-protein-dependent transport system for phosphate; probably responsible for the translocation of the substrate across the membrane.</text>
</comment>
<dbReference type="GO" id="GO:0005315">
    <property type="term" value="F:phosphate transmembrane transporter activity"/>
    <property type="evidence" value="ECO:0007669"/>
    <property type="project" value="InterPro"/>
</dbReference>
<evidence type="ECO:0000256" key="4">
    <source>
        <dbReference type="ARBA" id="ARBA00023136"/>
    </source>
</evidence>
<keyword evidence="6" id="KW-1003">Cell membrane</keyword>
<comment type="subcellular location">
    <subcellularLocation>
        <location evidence="5">Cell membrane</location>
        <topology evidence="5">Multi-pass membrane protein</topology>
    </subcellularLocation>
    <subcellularLocation>
        <location evidence="1">Membrane</location>
        <topology evidence="1">Multi-pass membrane protein</topology>
    </subcellularLocation>
</comment>
<evidence type="ECO:0000256" key="5">
    <source>
        <dbReference type="RuleBase" id="RU363032"/>
    </source>
</evidence>
<dbReference type="CDD" id="cd06261">
    <property type="entry name" value="TM_PBP2"/>
    <property type="match status" value="1"/>
</dbReference>
<dbReference type="Pfam" id="PF00528">
    <property type="entry name" value="BPD_transp_1"/>
    <property type="match status" value="1"/>
</dbReference>
<dbReference type="InterPro" id="IPR035906">
    <property type="entry name" value="MetI-like_sf"/>
</dbReference>
<dbReference type="InterPro" id="IPR011864">
    <property type="entry name" value="Phosphate_PstC"/>
</dbReference>
<feature type="transmembrane region" description="Helical" evidence="5">
    <location>
        <begin position="230"/>
        <end position="250"/>
    </location>
</feature>
<keyword evidence="9" id="KW-1185">Reference proteome</keyword>